<dbReference type="PANTHER" id="PTHR10540:SF8">
    <property type="entry name" value="COP9 SIGNALOSOME COMPLEX SUBUNIT 6"/>
    <property type="match status" value="1"/>
</dbReference>
<name>A0A3M7L2T6_AUXPR</name>
<dbReference type="Proteomes" id="UP000279271">
    <property type="component" value="Unassembled WGS sequence"/>
</dbReference>
<gene>
    <name evidence="4" type="ORF">APUTEX25_002295</name>
</gene>
<dbReference type="GO" id="GO:0008180">
    <property type="term" value="C:COP9 signalosome"/>
    <property type="evidence" value="ECO:0007669"/>
    <property type="project" value="TreeGrafter"/>
</dbReference>
<evidence type="ECO:0000256" key="2">
    <source>
        <dbReference type="SAM" id="MobiDB-lite"/>
    </source>
</evidence>
<organism evidence="4 5">
    <name type="scientific">Auxenochlorella protothecoides</name>
    <name type="common">Green microalga</name>
    <name type="synonym">Chlorella protothecoides</name>
    <dbReference type="NCBI Taxonomy" id="3075"/>
    <lineage>
        <taxon>Eukaryota</taxon>
        <taxon>Viridiplantae</taxon>
        <taxon>Chlorophyta</taxon>
        <taxon>core chlorophytes</taxon>
        <taxon>Trebouxiophyceae</taxon>
        <taxon>Chlorellales</taxon>
        <taxon>Chlorellaceae</taxon>
        <taxon>Auxenochlorella</taxon>
    </lineage>
</organism>
<dbReference type="InterPro" id="IPR024969">
    <property type="entry name" value="EIF3F/CSN6-like_C"/>
</dbReference>
<dbReference type="EMBL" id="QOKY01000130">
    <property type="protein sequence ID" value="RMZ57063.1"/>
    <property type="molecule type" value="Genomic_DNA"/>
</dbReference>
<evidence type="ECO:0000313" key="4">
    <source>
        <dbReference type="EMBL" id="RMZ57063.1"/>
    </source>
</evidence>
<evidence type="ECO:0000313" key="5">
    <source>
        <dbReference type="Proteomes" id="UP000279271"/>
    </source>
</evidence>
<comment type="similarity">
    <text evidence="1">Belongs to the peptidase M67A family. CSN6 subfamily.</text>
</comment>
<dbReference type="Pfam" id="PF13012">
    <property type="entry name" value="MitMem_reg"/>
    <property type="match status" value="1"/>
</dbReference>
<feature type="domain" description="EIF3F/CSN6-like C-terminal" evidence="3">
    <location>
        <begin position="33"/>
        <end position="139"/>
    </location>
</feature>
<feature type="non-terminal residue" evidence="4">
    <location>
        <position position="1"/>
    </location>
</feature>
<protein>
    <recommendedName>
        <fullName evidence="3">EIF3F/CSN6-like C-terminal domain-containing protein</fullName>
    </recommendedName>
</protein>
<dbReference type="AlphaFoldDB" id="A0A3M7L2T6"/>
<sequence>YSCIVVNYGLEWCCLGPPQGDDLGSQLGLQTSEAERVGVAQVAQLLPSGASAGSGQLSAQLSGTLSALDMLMERVRSVHSVMQRMAAGEVPFDADVARGAAALASGLPALGDLAALRQEVSGEADVLMMVLAAAVTKGSGAGTSGMINRYNLAYDRTGAAGISKRLTVPPTGGATRSPSEPLITP</sequence>
<reference evidence="5" key="1">
    <citation type="journal article" date="2018" name="Algal Res.">
        <title>Characterization of plant carbon substrate utilization by Auxenochlorella protothecoides.</title>
        <authorList>
            <person name="Vogler B.W."/>
            <person name="Starkenburg S.R."/>
            <person name="Sudasinghe N."/>
            <person name="Schambach J.Y."/>
            <person name="Rollin J.A."/>
            <person name="Pattathil S."/>
            <person name="Barry A.N."/>
        </authorList>
    </citation>
    <scope>NUCLEOTIDE SEQUENCE [LARGE SCALE GENOMIC DNA]</scope>
    <source>
        <strain evidence="5">UTEX 25</strain>
    </source>
</reference>
<dbReference type="PANTHER" id="PTHR10540">
    <property type="entry name" value="EUKARYOTIC TRANSLATION INITIATION FACTOR 3 SUBUNIT F-RELATED"/>
    <property type="match status" value="1"/>
</dbReference>
<proteinExistence type="inferred from homology"/>
<feature type="region of interest" description="Disordered" evidence="2">
    <location>
        <begin position="164"/>
        <end position="185"/>
    </location>
</feature>
<accession>A0A3M7L2T6</accession>
<comment type="caution">
    <text evidence="4">The sequence shown here is derived from an EMBL/GenBank/DDBJ whole genome shotgun (WGS) entry which is preliminary data.</text>
</comment>
<evidence type="ECO:0000256" key="1">
    <source>
        <dbReference type="ARBA" id="ARBA00010893"/>
    </source>
</evidence>
<evidence type="ECO:0000259" key="3">
    <source>
        <dbReference type="Pfam" id="PF13012"/>
    </source>
</evidence>